<dbReference type="OrthoDB" id="276685at2759"/>
<evidence type="ECO:0000313" key="3">
    <source>
        <dbReference type="EMBL" id="EJK68173.1"/>
    </source>
</evidence>
<gene>
    <name evidence="3" type="ORF">THAOC_10670</name>
</gene>
<name>K0SPE5_THAOC</name>
<comment type="caution">
    <text evidence="3">The sequence shown here is derived from an EMBL/GenBank/DDBJ whole genome shotgun (WGS) entry which is preliminary data.</text>
</comment>
<keyword evidence="4" id="KW-1185">Reference proteome</keyword>
<dbReference type="GO" id="GO:0033539">
    <property type="term" value="P:fatty acid beta-oxidation using acyl-CoA dehydrogenase"/>
    <property type="evidence" value="ECO:0007669"/>
    <property type="project" value="TreeGrafter"/>
</dbReference>
<dbReference type="GO" id="GO:0009055">
    <property type="term" value="F:electron transfer activity"/>
    <property type="evidence" value="ECO:0007669"/>
    <property type="project" value="InterPro"/>
</dbReference>
<dbReference type="SUPFAM" id="SSF52402">
    <property type="entry name" value="Adenine nucleotide alpha hydrolases-like"/>
    <property type="match status" value="1"/>
</dbReference>
<dbReference type="Gene3D" id="3.40.50.620">
    <property type="entry name" value="HUPs"/>
    <property type="match status" value="1"/>
</dbReference>
<reference evidence="3 4" key="1">
    <citation type="journal article" date="2012" name="Genome Biol.">
        <title>Genome and low-iron response of an oceanic diatom adapted to chronic iron limitation.</title>
        <authorList>
            <person name="Lommer M."/>
            <person name="Specht M."/>
            <person name="Roy A.S."/>
            <person name="Kraemer L."/>
            <person name="Andreson R."/>
            <person name="Gutowska M.A."/>
            <person name="Wolf J."/>
            <person name="Bergner S.V."/>
            <person name="Schilhabel M.B."/>
            <person name="Klostermeier U.C."/>
            <person name="Beiko R.G."/>
            <person name="Rosenstiel P."/>
            <person name="Hippler M."/>
            <person name="Laroche J."/>
        </authorList>
    </citation>
    <scope>NUCLEOTIDE SEQUENCE [LARGE SCALE GENOMIC DNA]</scope>
    <source>
        <strain evidence="3 4">CCMP1005</strain>
    </source>
</reference>
<keyword evidence="1" id="KW-0813">Transport</keyword>
<accession>K0SPE5</accession>
<dbReference type="GO" id="GO:0009063">
    <property type="term" value="P:amino acid catabolic process"/>
    <property type="evidence" value="ECO:0007669"/>
    <property type="project" value="TreeGrafter"/>
</dbReference>
<dbReference type="eggNOG" id="KOG3180">
    <property type="taxonomic scope" value="Eukaryota"/>
</dbReference>
<organism evidence="3 4">
    <name type="scientific">Thalassiosira oceanica</name>
    <name type="common">Marine diatom</name>
    <dbReference type="NCBI Taxonomy" id="159749"/>
    <lineage>
        <taxon>Eukaryota</taxon>
        <taxon>Sar</taxon>
        <taxon>Stramenopiles</taxon>
        <taxon>Ochrophyta</taxon>
        <taxon>Bacillariophyta</taxon>
        <taxon>Coscinodiscophyceae</taxon>
        <taxon>Thalassiosirophycidae</taxon>
        <taxon>Thalassiosirales</taxon>
        <taxon>Thalassiosiraceae</taxon>
        <taxon>Thalassiosira</taxon>
    </lineage>
</organism>
<dbReference type="PANTHER" id="PTHR21294:SF8">
    <property type="entry name" value="ELECTRON TRANSFER FLAVOPROTEIN SUBUNIT BETA"/>
    <property type="match status" value="1"/>
</dbReference>
<feature type="non-terminal residue" evidence="3">
    <location>
        <position position="82"/>
    </location>
</feature>
<dbReference type="InterPro" id="IPR014729">
    <property type="entry name" value="Rossmann-like_a/b/a_fold"/>
</dbReference>
<proteinExistence type="predicted"/>
<sequence>MKIIVPIKRVIDYAIKIRVDASKGPLGVELKNTKMSINPFCEIAVEEAIQLKEAAAKAKKGDAEVVAVSIGPKRMLDTIRTA</sequence>
<dbReference type="GO" id="GO:0005739">
    <property type="term" value="C:mitochondrion"/>
    <property type="evidence" value="ECO:0007669"/>
    <property type="project" value="TreeGrafter"/>
</dbReference>
<dbReference type="InterPro" id="IPR012255">
    <property type="entry name" value="ETF_b"/>
</dbReference>
<dbReference type="EMBL" id="AGNL01011883">
    <property type="protein sequence ID" value="EJK68173.1"/>
    <property type="molecule type" value="Genomic_DNA"/>
</dbReference>
<evidence type="ECO:0000256" key="1">
    <source>
        <dbReference type="ARBA" id="ARBA00022448"/>
    </source>
</evidence>
<keyword evidence="2" id="KW-0249">Electron transport</keyword>
<dbReference type="AlphaFoldDB" id="K0SPE5"/>
<dbReference type="PANTHER" id="PTHR21294">
    <property type="entry name" value="ELECTRON TRANSFER FLAVOPROTEIN BETA-SUBUNIT"/>
    <property type="match status" value="1"/>
</dbReference>
<dbReference type="OMA" id="SIGPKRM"/>
<protein>
    <submittedName>
        <fullName evidence="3">Uncharacterized protein</fullName>
    </submittedName>
</protein>
<evidence type="ECO:0000256" key="2">
    <source>
        <dbReference type="ARBA" id="ARBA00022982"/>
    </source>
</evidence>
<dbReference type="Proteomes" id="UP000266841">
    <property type="component" value="Unassembled WGS sequence"/>
</dbReference>
<evidence type="ECO:0000313" key="4">
    <source>
        <dbReference type="Proteomes" id="UP000266841"/>
    </source>
</evidence>